<dbReference type="PANTHER" id="PTHR43537:SF5">
    <property type="entry name" value="UXU OPERON TRANSCRIPTIONAL REGULATOR"/>
    <property type="match status" value="1"/>
</dbReference>
<evidence type="ECO:0000256" key="2">
    <source>
        <dbReference type="ARBA" id="ARBA00023125"/>
    </source>
</evidence>
<dbReference type="SMART" id="SM00895">
    <property type="entry name" value="FCD"/>
    <property type="match status" value="1"/>
</dbReference>
<dbReference type="GO" id="GO:0003677">
    <property type="term" value="F:DNA binding"/>
    <property type="evidence" value="ECO:0007669"/>
    <property type="project" value="UniProtKB-KW"/>
</dbReference>
<evidence type="ECO:0000313" key="6">
    <source>
        <dbReference type="Proteomes" id="UP000004622"/>
    </source>
</evidence>
<dbReference type="SUPFAM" id="SSF46785">
    <property type="entry name" value="Winged helix' DNA-binding domain"/>
    <property type="match status" value="1"/>
</dbReference>
<dbReference type="Pfam" id="PF07729">
    <property type="entry name" value="FCD"/>
    <property type="match status" value="1"/>
</dbReference>
<dbReference type="InterPro" id="IPR036388">
    <property type="entry name" value="WH-like_DNA-bd_sf"/>
</dbReference>
<accession>I5BV88</accession>
<organism evidence="5 6">
    <name type="scientific">Nitratireductor aquibiodomus RA22</name>
    <dbReference type="NCBI Taxonomy" id="1189611"/>
    <lineage>
        <taxon>Bacteria</taxon>
        <taxon>Pseudomonadati</taxon>
        <taxon>Pseudomonadota</taxon>
        <taxon>Alphaproteobacteria</taxon>
        <taxon>Hyphomicrobiales</taxon>
        <taxon>Phyllobacteriaceae</taxon>
        <taxon>Nitratireductor</taxon>
    </lineage>
</organism>
<dbReference type="Gene3D" id="1.10.10.10">
    <property type="entry name" value="Winged helix-like DNA-binding domain superfamily/Winged helix DNA-binding domain"/>
    <property type="match status" value="1"/>
</dbReference>
<keyword evidence="3" id="KW-0804">Transcription</keyword>
<evidence type="ECO:0000256" key="1">
    <source>
        <dbReference type="ARBA" id="ARBA00023015"/>
    </source>
</evidence>
<evidence type="ECO:0000259" key="4">
    <source>
        <dbReference type="SMART" id="SM00895"/>
    </source>
</evidence>
<evidence type="ECO:0000256" key="3">
    <source>
        <dbReference type="ARBA" id="ARBA00023163"/>
    </source>
</evidence>
<feature type="domain" description="GntR C-terminal" evidence="4">
    <location>
        <begin position="45"/>
        <end position="167"/>
    </location>
</feature>
<dbReference type="InterPro" id="IPR036390">
    <property type="entry name" value="WH_DNA-bd_sf"/>
</dbReference>
<protein>
    <submittedName>
        <fullName evidence="5">GntR family transcriptional regulator</fullName>
    </submittedName>
</protein>
<evidence type="ECO:0000313" key="5">
    <source>
        <dbReference type="EMBL" id="EIM73490.1"/>
    </source>
</evidence>
<dbReference type="InterPro" id="IPR011711">
    <property type="entry name" value="GntR_C"/>
</dbReference>
<keyword evidence="2" id="KW-0238">DNA-binding</keyword>
<dbReference type="Gene3D" id="1.20.120.530">
    <property type="entry name" value="GntR ligand-binding domain-like"/>
    <property type="match status" value="1"/>
</dbReference>
<comment type="caution">
    <text evidence="5">The sequence shown here is derived from an EMBL/GenBank/DDBJ whole genome shotgun (WGS) entry which is preliminary data.</text>
</comment>
<dbReference type="AlphaFoldDB" id="I5BV88"/>
<proteinExistence type="predicted"/>
<dbReference type="SUPFAM" id="SSF48008">
    <property type="entry name" value="GntR ligand-binding domain-like"/>
    <property type="match status" value="1"/>
</dbReference>
<keyword evidence="1" id="KW-0805">Transcription regulation</keyword>
<name>I5BV88_9HYPH</name>
<dbReference type="EMBL" id="AJXZ01000038">
    <property type="protein sequence ID" value="EIM73490.1"/>
    <property type="molecule type" value="Genomic_DNA"/>
</dbReference>
<dbReference type="PANTHER" id="PTHR43537">
    <property type="entry name" value="TRANSCRIPTIONAL REGULATOR, GNTR FAMILY"/>
    <property type="match status" value="1"/>
</dbReference>
<dbReference type="InterPro" id="IPR008920">
    <property type="entry name" value="TF_FadR/GntR_C"/>
</dbReference>
<reference evidence="5 6" key="1">
    <citation type="journal article" date="2012" name="J. Bacteriol.">
        <title>Genome Sequence of Nitratireductor aquibiodomus Strain RA22.</title>
        <authorList>
            <person name="Singh A."/>
            <person name="Jangir P.K."/>
            <person name="Kumari C."/>
            <person name="Sharma R."/>
        </authorList>
    </citation>
    <scope>NUCLEOTIDE SEQUENCE [LARGE SCALE GENOMIC DNA]</scope>
    <source>
        <strain evidence="5 6">RA22</strain>
    </source>
</reference>
<dbReference type="Proteomes" id="UP000004622">
    <property type="component" value="Unassembled WGS sequence"/>
</dbReference>
<dbReference type="PATRIC" id="fig|1189611.3.peg.3014"/>
<gene>
    <name evidence="5" type="ORF">A33O_14916</name>
</gene>
<sequence>MCEEFSVSRTPAREAIHRLINDGFLTQTSSGRPVVADLDIDRAEEIYDMREAIECLAAKLAAKNARTEDLIALQAILNEQRAGVANETDFLDINDRFHNQIYRISNNRYIQKTAEILLLSAQMIRGTTKGRYDYETWSLSDHEEIYRAIENGDTKAAEEAARKHTRRGRFQRISLLKNK</sequence>